<keyword evidence="8" id="KW-0539">Nucleus</keyword>
<dbReference type="InterPro" id="IPR001965">
    <property type="entry name" value="Znf_PHD"/>
</dbReference>
<keyword evidence="3 9" id="KW-0863">Zinc-finger</keyword>
<dbReference type="FunFam" id="3.30.40.10:FF:000465">
    <property type="entry name" value="Increased DNA methylation 1"/>
    <property type="match status" value="1"/>
</dbReference>
<dbReference type="Pfam" id="PF16135">
    <property type="entry name" value="TDBD"/>
    <property type="match status" value="1"/>
</dbReference>
<evidence type="ECO:0000256" key="9">
    <source>
        <dbReference type="PROSITE-ProRule" id="PRU00146"/>
    </source>
</evidence>
<evidence type="ECO:0000259" key="11">
    <source>
        <dbReference type="PROSITE" id="PS50016"/>
    </source>
</evidence>
<feature type="region of interest" description="Disordered" evidence="10">
    <location>
        <begin position="578"/>
        <end position="630"/>
    </location>
</feature>
<feature type="domain" description="PHD-type" evidence="11">
    <location>
        <begin position="929"/>
        <end position="974"/>
    </location>
</feature>
<evidence type="ECO:0008006" key="15">
    <source>
        <dbReference type="Google" id="ProtNLM"/>
    </source>
</evidence>
<evidence type="ECO:0000256" key="10">
    <source>
        <dbReference type="SAM" id="MobiDB-lite"/>
    </source>
</evidence>
<dbReference type="Pfam" id="PF00628">
    <property type="entry name" value="PHD"/>
    <property type="match status" value="1"/>
</dbReference>
<evidence type="ECO:0000256" key="4">
    <source>
        <dbReference type="ARBA" id="ARBA00022833"/>
    </source>
</evidence>
<dbReference type="OrthoDB" id="429143at2759"/>
<dbReference type="PROSITE" id="PS51186">
    <property type="entry name" value="GNAT"/>
    <property type="match status" value="1"/>
</dbReference>
<dbReference type="InterPro" id="IPR016181">
    <property type="entry name" value="Acyl_CoA_acyltransferase"/>
</dbReference>
<evidence type="ECO:0000256" key="2">
    <source>
        <dbReference type="ARBA" id="ARBA00022723"/>
    </source>
</evidence>
<dbReference type="PANTHER" id="PTHR46508:SF2">
    <property type="entry name" value="INCREASED DNA METHYLATION 1"/>
    <property type="match status" value="1"/>
</dbReference>
<dbReference type="InterPro" id="IPR016177">
    <property type="entry name" value="DNA-bd_dom_sf"/>
</dbReference>
<evidence type="ECO:0000256" key="3">
    <source>
        <dbReference type="ARBA" id="ARBA00022771"/>
    </source>
</evidence>
<dbReference type="PANTHER" id="PTHR46508">
    <property type="entry name" value="PHD FINGER FAMILY PROTEIN"/>
    <property type="match status" value="1"/>
</dbReference>
<feature type="domain" description="N-acetyltransferase" evidence="12">
    <location>
        <begin position="1130"/>
        <end position="1334"/>
    </location>
</feature>
<dbReference type="InterPro" id="IPR011011">
    <property type="entry name" value="Znf_FYVE_PHD"/>
</dbReference>
<keyword evidence="2" id="KW-0479">Metal-binding</keyword>
<dbReference type="Proteomes" id="UP000239757">
    <property type="component" value="Unassembled WGS sequence"/>
</dbReference>
<dbReference type="GO" id="GO:0016747">
    <property type="term" value="F:acyltransferase activity, transferring groups other than amino-acyl groups"/>
    <property type="evidence" value="ECO:0007669"/>
    <property type="project" value="InterPro"/>
</dbReference>
<feature type="region of interest" description="Disordered" evidence="10">
    <location>
        <begin position="704"/>
        <end position="725"/>
    </location>
</feature>
<dbReference type="Gene3D" id="3.30.40.10">
    <property type="entry name" value="Zinc/RING finger domain, C3HC4 (zinc finger)"/>
    <property type="match status" value="1"/>
</dbReference>
<proteinExistence type="predicted"/>
<dbReference type="InterPro" id="IPR019787">
    <property type="entry name" value="Znf_PHD-finger"/>
</dbReference>
<dbReference type="EMBL" id="KZ663791">
    <property type="protein sequence ID" value="PPS09984.1"/>
    <property type="molecule type" value="Genomic_DNA"/>
</dbReference>
<dbReference type="GO" id="GO:0005634">
    <property type="term" value="C:nucleus"/>
    <property type="evidence" value="ECO:0007669"/>
    <property type="project" value="UniProtKB-SubCell"/>
</dbReference>
<keyword evidence="5" id="KW-0805">Transcription regulation</keyword>
<dbReference type="SUPFAM" id="SSF57903">
    <property type="entry name" value="FYVE/PHD zinc finger"/>
    <property type="match status" value="1"/>
</dbReference>
<evidence type="ECO:0000256" key="8">
    <source>
        <dbReference type="ARBA" id="ARBA00023242"/>
    </source>
</evidence>
<dbReference type="InterPro" id="IPR032308">
    <property type="entry name" value="TDBD"/>
</dbReference>
<dbReference type="InterPro" id="IPR056511">
    <property type="entry name" value="IDM1_C"/>
</dbReference>
<accession>A0A2P5Y2Z8</accession>
<dbReference type="Pfam" id="PF23209">
    <property type="entry name" value="IDM1_C"/>
    <property type="match status" value="2"/>
</dbReference>
<evidence type="ECO:0000256" key="1">
    <source>
        <dbReference type="ARBA" id="ARBA00004123"/>
    </source>
</evidence>
<dbReference type="SUPFAM" id="SSF54171">
    <property type="entry name" value="DNA-binding domain"/>
    <property type="match status" value="1"/>
</dbReference>
<dbReference type="SUPFAM" id="SSF55729">
    <property type="entry name" value="Acyl-CoA N-acyltransferases (Nat)"/>
    <property type="match status" value="1"/>
</dbReference>
<dbReference type="InterPro" id="IPR000182">
    <property type="entry name" value="GNAT_dom"/>
</dbReference>
<dbReference type="PROSITE" id="PS50016">
    <property type="entry name" value="ZF_PHD_2"/>
    <property type="match status" value="1"/>
</dbReference>
<evidence type="ECO:0000256" key="6">
    <source>
        <dbReference type="ARBA" id="ARBA00023125"/>
    </source>
</evidence>
<keyword evidence="6" id="KW-0238">DNA-binding</keyword>
<protein>
    <recommendedName>
        <fullName evidence="15">PHD-type domain-containing protein</fullName>
    </recommendedName>
</protein>
<dbReference type="InterPro" id="IPR013083">
    <property type="entry name" value="Znf_RING/FYVE/PHD"/>
</dbReference>
<evidence type="ECO:0000313" key="14">
    <source>
        <dbReference type="Proteomes" id="UP000239757"/>
    </source>
</evidence>
<dbReference type="GO" id="GO:0003677">
    <property type="term" value="F:DNA binding"/>
    <property type="evidence" value="ECO:0007669"/>
    <property type="project" value="UniProtKB-KW"/>
</dbReference>
<feature type="region of interest" description="Disordered" evidence="10">
    <location>
        <begin position="1454"/>
        <end position="1474"/>
    </location>
</feature>
<evidence type="ECO:0000259" key="12">
    <source>
        <dbReference type="PROSITE" id="PS51186"/>
    </source>
</evidence>
<sequence length="1474" mass="164429">MSFSTYFEDMHDDGFEGSHDDHSISTEVFSKNDTGRISKRCLVTGATNFKGIKSPEASLCSYSASSAVTSLSCSKTLCQEVSNLANDNCGWVSALGSFPERYALAERDDQNASFKRMKLYTGEVSRGEAQKKKALSAPLQQKEIVSGLSSTPTNSVCQRVMPYLVESSAVETEKGAEMEDVDVTKSRIQDSGASEGKEVVVGIAIASPVSEESFASKVVVSSPETALVKFESLLCTLERFNLCQSFGVDGSNISGATVSKKDPRPLLQSHVFHVLKGAGWSIERKKRPSRSYMDTVYRSPEGRLFREFPKVWRFCGEVLLADKYDFMLENDGKKWTDMIQFWSDLLETLLNIEKEINRTNLSKALALHWTLLDPFVTVVFINRKIGSLRKGDEVKAGRSLVIEKNKKNDTVLAHRKKVTMRKFCSQGMMPTQHCDSSLAAKSSLTVPKRSYDSSEELSGNGSLSKFYGKMSSGAVKCLKDVSNKTDQEGSYLVDTANRLETFGCEFKSLHIVSSHACGSDNTYGQLVSSQFIYPVASGDVTNMLHGFKSVSPHQDSNTISPSFGKQMSLCNGETLNEVPGDVSFDSQEEKDKTSGALDAGNVRNFPQHLLDDHPSYPSDSLIQSGDGEDQFEKSAEALKFETNNENCAQNAILKKKARRRSRKISEISLTTSYQSDVLCSYTPDMSEQDIDSCQADLNSKEIQKSFETKGSLQKSSSPGPSLCQVEKRGSNFKRICCNRDGSESRKKKSTECQIEDDDLLVSAIIRNKDLSLGATRSKLKAPKVRAQTKFKRKRGRPRLLPRVKGKGRKHVTKIKLNNVGSRTVLSWLILAGVISLNDVIQSRNPYDDAIVKDGFVSLEGITCKCCNRVLSVSEFKNHAGFKFNRPCLNLFMESGKPFTLCQLQAWSAEYKTKKKGIRKVEADENDRNDDSCGLCGDGGELICCDNCPSTFHLACLSMQELPEGDWYCSNCTCWICGNFVNDKEASNLFDAFKCSQCEHKYHKECLNDKFQFKEKESWLCGGSCEEVFLRFNFLKFLPNNISARAFKLLNAKPDNSSAYPCSAGLAYALNPDLLITPLFNQFLWCKELAETLYSGLSSRLGMINHLPDGFSWTLLKCIHEDQKVYTAQWFALKAECNSKLAVALSIMEECFQSMVDPRTGVDMIPQLLYNWGSDFARLNFFGFYSLVLEKDDVLISVASIRNRMHFGVKGYNYKQVYWNSLLAKTDLVNNSVYVQSFSALWSRIHGVTVAEMPLIATCTNYRRQGMCRRLMNVIEEMLISVKVEKLVITAIPNLVETWTKGFGFTPVEEDERKMLKKINLMVFPGTILLKKPLYRESTDIVIHSVGDQPVYKANAEIGTELAGDKNLQESEIDGMKEIKTTDAGEVVEKPTLRVTETTRLGICTAGEPVNEYDQCSDHNRCSAEPDDRLNVGPCRETPAAEINSAAQFESCCGDNEAGNEPKAEFKQQLVEKQW</sequence>
<dbReference type="CDD" id="cd15539">
    <property type="entry name" value="PHD1_AIRE"/>
    <property type="match status" value="1"/>
</dbReference>
<comment type="subcellular location">
    <subcellularLocation>
        <location evidence="1">Nucleus</location>
    </subcellularLocation>
</comment>
<keyword evidence="4" id="KW-0862">Zinc</keyword>
<evidence type="ECO:0000313" key="13">
    <source>
        <dbReference type="EMBL" id="PPS09984.1"/>
    </source>
</evidence>
<feature type="compositionally biased region" description="Polar residues" evidence="10">
    <location>
        <begin position="708"/>
        <end position="719"/>
    </location>
</feature>
<dbReference type="GO" id="GO:0008270">
    <property type="term" value="F:zinc ion binding"/>
    <property type="evidence" value="ECO:0007669"/>
    <property type="project" value="UniProtKB-KW"/>
</dbReference>
<reference evidence="13 14" key="1">
    <citation type="submission" date="2015-01" db="EMBL/GenBank/DDBJ databases">
        <title>Genome of allotetraploid Gossypium barbadense reveals genomic plasticity and fiber elongation in cotton evolution.</title>
        <authorList>
            <person name="Chen X."/>
            <person name="Liu X."/>
            <person name="Zhao B."/>
            <person name="Zheng H."/>
            <person name="Hu Y."/>
            <person name="Lu G."/>
            <person name="Yang C."/>
            <person name="Chen J."/>
            <person name="Shan C."/>
            <person name="Zhang L."/>
            <person name="Zhou Y."/>
            <person name="Wang L."/>
            <person name="Guo W."/>
            <person name="Bai Y."/>
            <person name="Ruan J."/>
            <person name="Shangguan X."/>
            <person name="Mao Y."/>
            <person name="Jiang J."/>
            <person name="Zhu Y."/>
            <person name="Lei J."/>
            <person name="Kang H."/>
            <person name="Chen S."/>
            <person name="He X."/>
            <person name="Wang R."/>
            <person name="Wang Y."/>
            <person name="Chen J."/>
            <person name="Wang L."/>
            <person name="Yu S."/>
            <person name="Wang B."/>
            <person name="Wei J."/>
            <person name="Song S."/>
            <person name="Lu X."/>
            <person name="Gao Z."/>
            <person name="Gu W."/>
            <person name="Deng X."/>
            <person name="Ma D."/>
            <person name="Wang S."/>
            <person name="Liang W."/>
            <person name="Fang L."/>
            <person name="Cai C."/>
            <person name="Zhu X."/>
            <person name="Zhou B."/>
            <person name="Zhang Y."/>
            <person name="Chen Z."/>
            <person name="Xu S."/>
            <person name="Zhu R."/>
            <person name="Wang S."/>
            <person name="Zhang T."/>
            <person name="Zhao G."/>
        </authorList>
    </citation>
    <scope>NUCLEOTIDE SEQUENCE [LARGE SCALE GENOMIC DNA]</scope>
    <source>
        <strain evidence="14">cv. Xinhai21</strain>
        <tissue evidence="13">Leaf</tissue>
    </source>
</reference>
<gene>
    <name evidence="13" type="ORF">GOBAR_AA10643</name>
</gene>
<name>A0A2P5Y2Z8_GOSBA</name>
<dbReference type="SMART" id="SM00249">
    <property type="entry name" value="PHD"/>
    <property type="match status" value="2"/>
</dbReference>
<keyword evidence="7" id="KW-0804">Transcription</keyword>
<organism evidence="13 14">
    <name type="scientific">Gossypium barbadense</name>
    <name type="common">Sea Island cotton</name>
    <name type="synonym">Hibiscus barbadensis</name>
    <dbReference type="NCBI Taxonomy" id="3634"/>
    <lineage>
        <taxon>Eukaryota</taxon>
        <taxon>Viridiplantae</taxon>
        <taxon>Streptophyta</taxon>
        <taxon>Embryophyta</taxon>
        <taxon>Tracheophyta</taxon>
        <taxon>Spermatophyta</taxon>
        <taxon>Magnoliopsida</taxon>
        <taxon>eudicotyledons</taxon>
        <taxon>Gunneridae</taxon>
        <taxon>Pentapetalae</taxon>
        <taxon>rosids</taxon>
        <taxon>malvids</taxon>
        <taxon>Malvales</taxon>
        <taxon>Malvaceae</taxon>
        <taxon>Malvoideae</taxon>
        <taxon>Gossypium</taxon>
    </lineage>
</organism>
<evidence type="ECO:0000256" key="7">
    <source>
        <dbReference type="ARBA" id="ARBA00023163"/>
    </source>
</evidence>
<evidence type="ECO:0000256" key="5">
    <source>
        <dbReference type="ARBA" id="ARBA00023015"/>
    </source>
</evidence>